<feature type="domain" description="Nucleoside phosphorylase" evidence="2">
    <location>
        <begin position="77"/>
        <end position="150"/>
    </location>
</feature>
<evidence type="ECO:0000256" key="1">
    <source>
        <dbReference type="SAM" id="SignalP"/>
    </source>
</evidence>
<dbReference type="PANTHER" id="PTHR21234">
    <property type="entry name" value="PURINE NUCLEOSIDE PHOSPHORYLASE"/>
    <property type="match status" value="1"/>
</dbReference>
<accession>A0A6G1DH42</accession>
<gene>
    <name evidence="3" type="ORF">E2562_011719</name>
</gene>
<dbReference type="InterPro" id="IPR000845">
    <property type="entry name" value="Nucleoside_phosphorylase_d"/>
</dbReference>
<proteinExistence type="predicted"/>
<dbReference type="GO" id="GO:0009116">
    <property type="term" value="P:nucleoside metabolic process"/>
    <property type="evidence" value="ECO:0007669"/>
    <property type="project" value="InterPro"/>
</dbReference>
<organism evidence="3 4">
    <name type="scientific">Oryza meyeriana var. granulata</name>
    <dbReference type="NCBI Taxonomy" id="110450"/>
    <lineage>
        <taxon>Eukaryota</taxon>
        <taxon>Viridiplantae</taxon>
        <taxon>Streptophyta</taxon>
        <taxon>Embryophyta</taxon>
        <taxon>Tracheophyta</taxon>
        <taxon>Spermatophyta</taxon>
        <taxon>Magnoliopsida</taxon>
        <taxon>Liliopsida</taxon>
        <taxon>Poales</taxon>
        <taxon>Poaceae</taxon>
        <taxon>BOP clade</taxon>
        <taxon>Oryzoideae</taxon>
        <taxon>Oryzeae</taxon>
        <taxon>Oryzinae</taxon>
        <taxon>Oryza</taxon>
        <taxon>Oryza meyeriana</taxon>
    </lineage>
</organism>
<dbReference type="AlphaFoldDB" id="A0A6G1DH42"/>
<evidence type="ECO:0000259" key="2">
    <source>
        <dbReference type="Pfam" id="PF01048"/>
    </source>
</evidence>
<dbReference type="OrthoDB" id="1916878at2759"/>
<dbReference type="Pfam" id="PF01048">
    <property type="entry name" value="PNP_UDP_1"/>
    <property type="match status" value="1"/>
</dbReference>
<protein>
    <recommendedName>
        <fullName evidence="2">Nucleoside phosphorylase domain-containing protein</fullName>
    </recommendedName>
</protein>
<dbReference type="Gene3D" id="3.40.50.1580">
    <property type="entry name" value="Nucleoside phosphorylase domain"/>
    <property type="match status" value="1"/>
</dbReference>
<dbReference type="EMBL" id="SPHZ02000006">
    <property type="protein sequence ID" value="KAF0911721.1"/>
    <property type="molecule type" value="Genomic_DNA"/>
</dbReference>
<dbReference type="Proteomes" id="UP000479710">
    <property type="component" value="Unassembled WGS sequence"/>
</dbReference>
<comment type="caution">
    <text evidence="3">The sequence shown here is derived from an EMBL/GenBank/DDBJ whole genome shotgun (WGS) entry which is preliminary data.</text>
</comment>
<name>A0A6G1DH42_9ORYZ</name>
<dbReference type="PANTHER" id="PTHR21234:SF43">
    <property type="entry name" value="OS06G0112100 PROTEIN"/>
    <property type="match status" value="1"/>
</dbReference>
<sequence length="200" mass="22235">MAMELSSLTRCHLPLLLPFLLAGSSMALPVQPVMNRVRWQVDKVNRRGPSIGLVMSYIDEATALQSSGYFRPWHVLPFVDLYGRRFHIGSIRGVNVIYALTGQRRLNAAVTVQTLIDVFSVSGIVHYGTAGSSNDSMSFGDVSVPKFVAYTGAWTWKKFKSLRESDTELSFGEYNVPNGGENLLGALKYRNEELYSVGYT</sequence>
<evidence type="ECO:0000313" key="3">
    <source>
        <dbReference type="EMBL" id="KAF0911721.1"/>
    </source>
</evidence>
<reference evidence="3 4" key="1">
    <citation type="submission" date="2019-11" db="EMBL/GenBank/DDBJ databases">
        <title>Whole genome sequence of Oryza granulata.</title>
        <authorList>
            <person name="Li W."/>
        </authorList>
    </citation>
    <scope>NUCLEOTIDE SEQUENCE [LARGE SCALE GENOMIC DNA]</scope>
    <source>
        <strain evidence="4">cv. Menghai</strain>
        <tissue evidence="3">Leaf</tissue>
    </source>
</reference>
<feature type="signal peptide" evidence="1">
    <location>
        <begin position="1"/>
        <end position="27"/>
    </location>
</feature>
<dbReference type="GO" id="GO:0003824">
    <property type="term" value="F:catalytic activity"/>
    <property type="evidence" value="ECO:0007669"/>
    <property type="project" value="InterPro"/>
</dbReference>
<feature type="chain" id="PRO_5026244773" description="Nucleoside phosphorylase domain-containing protein" evidence="1">
    <location>
        <begin position="28"/>
        <end position="200"/>
    </location>
</feature>
<keyword evidence="1" id="KW-0732">Signal</keyword>
<dbReference type="SUPFAM" id="SSF53167">
    <property type="entry name" value="Purine and uridine phosphorylases"/>
    <property type="match status" value="1"/>
</dbReference>
<evidence type="ECO:0000313" key="4">
    <source>
        <dbReference type="Proteomes" id="UP000479710"/>
    </source>
</evidence>
<dbReference type="InterPro" id="IPR035994">
    <property type="entry name" value="Nucleoside_phosphorylase_sf"/>
</dbReference>
<keyword evidence="4" id="KW-1185">Reference proteome</keyword>